<proteinExistence type="predicted"/>
<dbReference type="OrthoDB" id="9796416at2"/>
<dbReference type="Pfam" id="PF13473">
    <property type="entry name" value="Cupredoxin_1"/>
    <property type="match status" value="1"/>
</dbReference>
<dbReference type="InterPro" id="IPR052721">
    <property type="entry name" value="ET_Amicyanin"/>
</dbReference>
<dbReference type="Gene3D" id="2.60.40.420">
    <property type="entry name" value="Cupredoxins - blue copper proteins"/>
    <property type="match status" value="1"/>
</dbReference>
<evidence type="ECO:0000259" key="1">
    <source>
        <dbReference type="Pfam" id="PF13473"/>
    </source>
</evidence>
<dbReference type="InterPro" id="IPR008972">
    <property type="entry name" value="Cupredoxin"/>
</dbReference>
<dbReference type="STRING" id="1121003.SAMN03080618_01246"/>
<dbReference type="EMBL" id="FORF01000006">
    <property type="protein sequence ID" value="SFI75663.1"/>
    <property type="molecule type" value="Genomic_DNA"/>
</dbReference>
<gene>
    <name evidence="2" type="ORF">SAMN03080618_01246</name>
</gene>
<evidence type="ECO:0000313" key="2">
    <source>
        <dbReference type="EMBL" id="SFI75663.1"/>
    </source>
</evidence>
<name>A0A1I3KT39_9HYPH</name>
<organism evidence="2 3">
    <name type="scientific">Aquamicrobium aerolatum DSM 21857</name>
    <dbReference type="NCBI Taxonomy" id="1121003"/>
    <lineage>
        <taxon>Bacteria</taxon>
        <taxon>Pseudomonadati</taxon>
        <taxon>Pseudomonadota</taxon>
        <taxon>Alphaproteobacteria</taxon>
        <taxon>Hyphomicrobiales</taxon>
        <taxon>Phyllobacteriaceae</taxon>
        <taxon>Aerobium</taxon>
    </lineage>
</organism>
<dbReference type="RefSeq" id="WP_091519935.1">
    <property type="nucleotide sequence ID" value="NZ_FORF01000006.1"/>
</dbReference>
<dbReference type="SUPFAM" id="SSF49503">
    <property type="entry name" value="Cupredoxins"/>
    <property type="match status" value="1"/>
</dbReference>
<feature type="domain" description="EfeO-type cupredoxin-like" evidence="1">
    <location>
        <begin position="13"/>
        <end position="109"/>
    </location>
</feature>
<sequence length="111" mass="12211">MNAPHLNRRHLLISGGAALIIRETPARAHNGAVHVTIEDLVFLPAEIEVRTGETIEWVNKDRMAHTATVKGGWEVMIPAGKTATRVAEAGDSVDYYCRFHPNMKGRITIVA</sequence>
<protein>
    <submittedName>
        <fullName evidence="2">Plastocyanin</fullName>
    </submittedName>
</protein>
<accession>A0A1I3KT39</accession>
<dbReference type="PANTHER" id="PTHR36507">
    <property type="entry name" value="BLL1555 PROTEIN"/>
    <property type="match status" value="1"/>
</dbReference>
<dbReference type="AlphaFoldDB" id="A0A1I3KT39"/>
<keyword evidence="3" id="KW-1185">Reference proteome</keyword>
<reference evidence="3" key="1">
    <citation type="submission" date="2016-10" db="EMBL/GenBank/DDBJ databases">
        <authorList>
            <person name="Varghese N."/>
            <person name="Submissions S."/>
        </authorList>
    </citation>
    <scope>NUCLEOTIDE SEQUENCE [LARGE SCALE GENOMIC DNA]</scope>
    <source>
        <strain evidence="3">DSM 21857</strain>
    </source>
</reference>
<dbReference type="Proteomes" id="UP000242763">
    <property type="component" value="Unassembled WGS sequence"/>
</dbReference>
<dbReference type="PANTHER" id="PTHR36507:SF1">
    <property type="entry name" value="BLL1555 PROTEIN"/>
    <property type="match status" value="1"/>
</dbReference>
<dbReference type="InterPro" id="IPR028096">
    <property type="entry name" value="EfeO_Cupredoxin"/>
</dbReference>
<evidence type="ECO:0000313" key="3">
    <source>
        <dbReference type="Proteomes" id="UP000242763"/>
    </source>
</evidence>